<dbReference type="AlphaFoldDB" id="A0A3P6CC83"/>
<proteinExistence type="predicted"/>
<evidence type="ECO:0000313" key="2">
    <source>
        <dbReference type="EMBL" id="VDD07371.1"/>
    </source>
</evidence>
<protein>
    <submittedName>
        <fullName evidence="2">Uncharacterized protein</fullName>
    </submittedName>
</protein>
<keyword evidence="1" id="KW-1133">Transmembrane helix</keyword>
<keyword evidence="1" id="KW-0472">Membrane</keyword>
<dbReference type="EMBL" id="LR031873">
    <property type="protein sequence ID" value="VDD07371.1"/>
    <property type="molecule type" value="Genomic_DNA"/>
</dbReference>
<feature type="transmembrane region" description="Helical" evidence="1">
    <location>
        <begin position="12"/>
        <end position="30"/>
    </location>
</feature>
<keyword evidence="1" id="KW-0812">Transmembrane</keyword>
<sequence>MRSFRCAITIKWFLKVLLFLNVYHLIFANGRRSHYTRERVFPRILVGRFGKLEKPCSLKRCKASSCTAATKALEEADVSGLASTSRFLKLSQIQVETINSFVSWSPPPQAC</sequence>
<evidence type="ECO:0000256" key="1">
    <source>
        <dbReference type="SAM" id="Phobius"/>
    </source>
</evidence>
<name>A0A3P6CC83_BRAOL</name>
<gene>
    <name evidence="2" type="ORF">BOLC4T23477H</name>
</gene>
<accession>A0A3P6CC83</accession>
<reference evidence="2" key="1">
    <citation type="submission" date="2018-11" db="EMBL/GenBank/DDBJ databases">
        <authorList>
            <consortium name="Genoscope - CEA"/>
            <person name="William W."/>
        </authorList>
    </citation>
    <scope>NUCLEOTIDE SEQUENCE</scope>
</reference>
<organism evidence="2">
    <name type="scientific">Brassica oleracea</name>
    <name type="common">Wild cabbage</name>
    <dbReference type="NCBI Taxonomy" id="3712"/>
    <lineage>
        <taxon>Eukaryota</taxon>
        <taxon>Viridiplantae</taxon>
        <taxon>Streptophyta</taxon>
        <taxon>Embryophyta</taxon>
        <taxon>Tracheophyta</taxon>
        <taxon>Spermatophyta</taxon>
        <taxon>Magnoliopsida</taxon>
        <taxon>eudicotyledons</taxon>
        <taxon>Gunneridae</taxon>
        <taxon>Pentapetalae</taxon>
        <taxon>rosids</taxon>
        <taxon>malvids</taxon>
        <taxon>Brassicales</taxon>
        <taxon>Brassicaceae</taxon>
        <taxon>Brassiceae</taxon>
        <taxon>Brassica</taxon>
    </lineage>
</organism>